<protein>
    <recommendedName>
        <fullName evidence="14">sphinganine-1-phosphate aldolase</fullName>
        <ecNumber evidence="14">4.1.2.27</ecNumber>
    </recommendedName>
    <alternativeName>
        <fullName evidence="15">Sphingosine-1-phosphate aldolase</fullName>
    </alternativeName>
</protein>
<dbReference type="InterPro" id="IPR015422">
    <property type="entry name" value="PyrdxlP-dep_Trfase_small"/>
</dbReference>
<dbReference type="EMBL" id="GDAY02001324">
    <property type="protein sequence ID" value="JAV50103.1"/>
    <property type="molecule type" value="Transcribed_RNA"/>
</dbReference>
<evidence type="ECO:0000256" key="16">
    <source>
        <dbReference type="PIRSR" id="PIRSR602129-50"/>
    </source>
</evidence>
<dbReference type="Gene3D" id="3.90.1150.10">
    <property type="entry name" value="Aspartate Aminotransferase, domain 1"/>
    <property type="match status" value="1"/>
</dbReference>
<evidence type="ECO:0000313" key="18">
    <source>
        <dbReference type="EMBL" id="JAV50103.1"/>
    </source>
</evidence>
<dbReference type="FunFam" id="3.40.640.10:FF:000020">
    <property type="entry name" value="sphingosine-1-phosphate lyase 1"/>
    <property type="match status" value="1"/>
</dbReference>
<comment type="pathway">
    <text evidence="3">Lipid metabolism; sphingolipid metabolism.</text>
</comment>
<dbReference type="Gene3D" id="3.40.640.10">
    <property type="entry name" value="Type I PLP-dependent aspartate aminotransferase-like (Major domain)"/>
    <property type="match status" value="1"/>
</dbReference>
<dbReference type="InterPro" id="IPR002129">
    <property type="entry name" value="PyrdxlP-dep_de-COase"/>
</dbReference>
<dbReference type="InterPro" id="IPR015421">
    <property type="entry name" value="PyrdxlP-dep_Trfase_major"/>
</dbReference>
<evidence type="ECO:0000256" key="8">
    <source>
        <dbReference type="ARBA" id="ARBA00022919"/>
    </source>
</evidence>
<reference evidence="18" key="2">
    <citation type="submission" date="2017-04" db="EMBL/GenBank/DDBJ databases">
        <title>Venomic assessment of a copperhead snake (Agkistrodon contortrix) produced by parthenogenesis.</title>
        <authorList>
            <person name="Calvete J.J."/>
            <person name="Casewell N."/>
            <person name="Wuster W."/>
            <person name="Rokyta D.R."/>
            <person name="Storey D."/>
            <person name="Smith C.S."/>
            <person name="Schuett G.W."/>
            <person name="Booth W."/>
        </authorList>
    </citation>
    <scope>NUCLEOTIDE SEQUENCE</scope>
    <source>
        <strain evidence="18">KW1091</strain>
        <tissue evidence="18">Venom gland</tissue>
    </source>
</reference>
<comment type="pathway">
    <text evidence="4">Sphingolipid metabolism.</text>
</comment>
<dbReference type="CDD" id="cd06450">
    <property type="entry name" value="DOPA_deC_like"/>
    <property type="match status" value="1"/>
</dbReference>
<dbReference type="InterPro" id="IPR050477">
    <property type="entry name" value="GrpII_AminoAcid_Decarb"/>
</dbReference>
<dbReference type="InterPro" id="IPR015424">
    <property type="entry name" value="PyrdxlP-dep_Trfase"/>
</dbReference>
<evidence type="ECO:0000256" key="2">
    <source>
        <dbReference type="ARBA" id="ARBA00004389"/>
    </source>
</evidence>
<keyword evidence="10" id="KW-0443">Lipid metabolism</keyword>
<evidence type="ECO:0000256" key="3">
    <source>
        <dbReference type="ARBA" id="ARBA00004760"/>
    </source>
</evidence>
<dbReference type="GO" id="GO:0005789">
    <property type="term" value="C:endoplasmic reticulum membrane"/>
    <property type="evidence" value="ECO:0007669"/>
    <property type="project" value="UniProtKB-SubCell"/>
</dbReference>
<proteinExistence type="inferred from homology"/>
<evidence type="ECO:0000256" key="17">
    <source>
        <dbReference type="RuleBase" id="RU000382"/>
    </source>
</evidence>
<dbReference type="PANTHER" id="PTHR42735:SF6">
    <property type="entry name" value="SPHINGOSINE-1-PHOSPHATE LYASE 1"/>
    <property type="match status" value="1"/>
</dbReference>
<keyword evidence="6" id="KW-0256">Endoplasmic reticulum</keyword>
<keyword evidence="7 16" id="KW-0663">Pyridoxal phosphate</keyword>
<dbReference type="GO" id="GO:0030170">
    <property type="term" value="F:pyridoxal phosphate binding"/>
    <property type="evidence" value="ECO:0007669"/>
    <property type="project" value="InterPro"/>
</dbReference>
<evidence type="ECO:0000256" key="12">
    <source>
        <dbReference type="ARBA" id="ARBA00023239"/>
    </source>
</evidence>
<reference evidence="18" key="1">
    <citation type="journal article" date="2015" name="G3 (Bethesda)">
        <title>Post-transcriptional mechanisms contribute little to phenotypic variation in snake venoms.</title>
        <authorList>
            <person name="Rokyta D.R."/>
            <person name="Margres M.J."/>
            <person name="Calvin K."/>
        </authorList>
    </citation>
    <scope>NUCLEOTIDE SEQUENCE</scope>
    <source>
        <strain evidence="18">KW1091</strain>
        <tissue evidence="18">Venom gland</tissue>
    </source>
</reference>
<dbReference type="AlphaFoldDB" id="A0A1W7RG34"/>
<evidence type="ECO:0000256" key="14">
    <source>
        <dbReference type="ARBA" id="ARBA00038965"/>
    </source>
</evidence>
<evidence type="ECO:0000256" key="7">
    <source>
        <dbReference type="ARBA" id="ARBA00022898"/>
    </source>
</evidence>
<evidence type="ECO:0000256" key="9">
    <source>
        <dbReference type="ARBA" id="ARBA00022989"/>
    </source>
</evidence>
<dbReference type="Gene3D" id="6.10.140.2150">
    <property type="match status" value="1"/>
</dbReference>
<dbReference type="EC" id="4.1.2.27" evidence="14"/>
<evidence type="ECO:0000256" key="15">
    <source>
        <dbReference type="ARBA" id="ARBA00042568"/>
    </source>
</evidence>
<evidence type="ECO:0000256" key="13">
    <source>
        <dbReference type="ARBA" id="ARBA00038302"/>
    </source>
</evidence>
<comment type="subcellular location">
    <subcellularLocation>
        <location evidence="2">Endoplasmic reticulum membrane</location>
        <topology evidence="2">Single-pass membrane protein</topology>
    </subcellularLocation>
</comment>
<feature type="modified residue" description="N6-(pyridoxal phosphate)lysine" evidence="16">
    <location>
        <position position="346"/>
    </location>
</feature>
<comment type="similarity">
    <text evidence="13">Belongs to the group II decarboxylase family. Sphingosine-1-phosphate lyase subfamily.</text>
</comment>
<dbReference type="PANTHER" id="PTHR42735">
    <property type="match status" value="1"/>
</dbReference>
<dbReference type="SUPFAM" id="SSF53383">
    <property type="entry name" value="PLP-dependent transferases"/>
    <property type="match status" value="1"/>
</dbReference>
<evidence type="ECO:0000256" key="4">
    <source>
        <dbReference type="ARBA" id="ARBA00004991"/>
    </source>
</evidence>
<dbReference type="FunFam" id="6.10.140.2150:FF:000001">
    <property type="entry name" value="Sphingosine-1-phosphate lyase 1"/>
    <property type="match status" value="1"/>
</dbReference>
<sequence>MDTLTLYHHIFLKYLNQTRNVVNEKCSGMESWQIIASTTAATLLIVKICMFLFQPESLTSRFKKWFFRFIRKLPIIGHIIQQQMAKTLEDMSAKLPFLQHKKKYFRSLPATGLSQPELLKKMKEYSTLGNLQWKDRKTSGTVYSGDEKLVNLLVKVYEEFAWSNPLHPDIFPGVRKMEAEVVRMACTLFHGGPNSCGTMTSGGTESILLACKAYRDLAYEKGIKYPEMLVPVSAHAAFDKAAHYFRIKIVRIPLTESMQVDVKAIKKAITKNTAMLVCSAPQFPHGSIDPIEEVAKLALKHDVPLHVDACLGGFLIVFMEKAGYPLQQHFDFRVKGVTSISADTHKYGYAPKGSSVILYSDKKYRHYQFFIAPDWQGGIYPSPTIAGSRPGCLIAACWATMVYLGEQGYVEATRKIISTTRFIVSELQKIDHISIIGKPEVSVFAFKSDSFDIYRLLTLLIAKGWNLNILQFPRSIHFCLTLLQTEPGVAEQMVEDVRECVSEIMKNPKEKTTGLSAIYGMAQVIPDRNLVSEIAGGYLDSLYSTDTLTDTHMNGSPN</sequence>
<dbReference type="GO" id="GO:0008117">
    <property type="term" value="F:sphinganine-1-phosphate aldolase activity"/>
    <property type="evidence" value="ECO:0007669"/>
    <property type="project" value="UniProtKB-EC"/>
</dbReference>
<keyword evidence="11" id="KW-0472">Membrane</keyword>
<dbReference type="GO" id="GO:0019752">
    <property type="term" value="P:carboxylic acid metabolic process"/>
    <property type="evidence" value="ECO:0007669"/>
    <property type="project" value="InterPro"/>
</dbReference>
<evidence type="ECO:0000256" key="6">
    <source>
        <dbReference type="ARBA" id="ARBA00022824"/>
    </source>
</evidence>
<evidence type="ECO:0000256" key="10">
    <source>
        <dbReference type="ARBA" id="ARBA00023098"/>
    </source>
</evidence>
<name>A0A1W7RG34_AGKCO</name>
<keyword evidence="8" id="KW-0746">Sphingolipid metabolism</keyword>
<dbReference type="Pfam" id="PF00282">
    <property type="entry name" value="Pyridoxal_deC"/>
    <property type="match status" value="1"/>
</dbReference>
<accession>A0A1W7RG34</accession>
<dbReference type="GO" id="GO:0030149">
    <property type="term" value="P:sphingolipid catabolic process"/>
    <property type="evidence" value="ECO:0007669"/>
    <property type="project" value="TreeGrafter"/>
</dbReference>
<evidence type="ECO:0000256" key="1">
    <source>
        <dbReference type="ARBA" id="ARBA00001933"/>
    </source>
</evidence>
<keyword evidence="5" id="KW-0812">Transmembrane</keyword>
<comment type="cofactor">
    <cofactor evidence="1 16 17">
        <name>pyridoxal 5'-phosphate</name>
        <dbReference type="ChEBI" id="CHEBI:597326"/>
    </cofactor>
</comment>
<keyword evidence="12 17" id="KW-0456">Lyase</keyword>
<evidence type="ECO:0000256" key="5">
    <source>
        <dbReference type="ARBA" id="ARBA00022692"/>
    </source>
</evidence>
<keyword evidence="9" id="KW-1133">Transmembrane helix</keyword>
<evidence type="ECO:0000256" key="11">
    <source>
        <dbReference type="ARBA" id="ARBA00023136"/>
    </source>
</evidence>
<organism evidence="18">
    <name type="scientific">Agkistrodon contortrix contortrix</name>
    <name type="common">Southern copperhead</name>
    <dbReference type="NCBI Taxonomy" id="8713"/>
    <lineage>
        <taxon>Eukaryota</taxon>
        <taxon>Metazoa</taxon>
        <taxon>Chordata</taxon>
        <taxon>Craniata</taxon>
        <taxon>Vertebrata</taxon>
        <taxon>Euteleostomi</taxon>
        <taxon>Lepidosauria</taxon>
        <taxon>Squamata</taxon>
        <taxon>Bifurcata</taxon>
        <taxon>Unidentata</taxon>
        <taxon>Episquamata</taxon>
        <taxon>Toxicofera</taxon>
        <taxon>Serpentes</taxon>
        <taxon>Colubroidea</taxon>
        <taxon>Viperidae</taxon>
        <taxon>Crotalinae</taxon>
        <taxon>Agkistrodon</taxon>
    </lineage>
</organism>